<sequence>MRVRSLSATALAAATIFQPFAIAQAPAVEYGSVHAANVVQDAAASASTSSATTTHTVTMTVMRVVQTEYATRNSTATPSLTLTPFSNGTASVLGTGAGPRVTATESAVPMLPSGAASQLGLDVVGLVAAAGMFETAGAIFGICGLAGSLAGWGFHLYVSYGFTVHGRALVRRGRDNDCIAAFLAQHPVFFDSGRW</sequence>
<protein>
    <submittedName>
        <fullName evidence="2">Uncharacterized protein</fullName>
    </submittedName>
</protein>
<evidence type="ECO:0000256" key="1">
    <source>
        <dbReference type="SAM" id="SignalP"/>
    </source>
</evidence>
<reference evidence="2 3" key="1">
    <citation type="submission" date="2023-08" db="EMBL/GenBank/DDBJ databases">
        <title>Black Yeasts Isolated from many extreme environments.</title>
        <authorList>
            <person name="Coleine C."/>
            <person name="Stajich J.E."/>
            <person name="Selbmann L."/>
        </authorList>
    </citation>
    <scope>NUCLEOTIDE SEQUENCE [LARGE SCALE GENOMIC DNA]</scope>
    <source>
        <strain evidence="2 3">CCFEE 5386</strain>
    </source>
</reference>
<proteinExistence type="predicted"/>
<comment type="caution">
    <text evidence="2">The sequence shown here is derived from an EMBL/GenBank/DDBJ whole genome shotgun (WGS) entry which is preliminary data.</text>
</comment>
<dbReference type="EMBL" id="JAVRRR010000117">
    <property type="protein sequence ID" value="KAK5145934.1"/>
    <property type="molecule type" value="Genomic_DNA"/>
</dbReference>
<gene>
    <name evidence="2" type="ORF">LTR32_002397</name>
</gene>
<organism evidence="2 3">
    <name type="scientific">Rachicladosporium monterosium</name>
    <dbReference type="NCBI Taxonomy" id="1507873"/>
    <lineage>
        <taxon>Eukaryota</taxon>
        <taxon>Fungi</taxon>
        <taxon>Dikarya</taxon>
        <taxon>Ascomycota</taxon>
        <taxon>Pezizomycotina</taxon>
        <taxon>Dothideomycetes</taxon>
        <taxon>Dothideomycetidae</taxon>
        <taxon>Cladosporiales</taxon>
        <taxon>Cladosporiaceae</taxon>
        <taxon>Rachicladosporium</taxon>
    </lineage>
</organism>
<keyword evidence="1" id="KW-0732">Signal</keyword>
<dbReference type="Proteomes" id="UP001308179">
    <property type="component" value="Unassembled WGS sequence"/>
</dbReference>
<evidence type="ECO:0000313" key="3">
    <source>
        <dbReference type="Proteomes" id="UP001308179"/>
    </source>
</evidence>
<accession>A0ABR0LC98</accession>
<name>A0ABR0LC98_9PEZI</name>
<evidence type="ECO:0000313" key="2">
    <source>
        <dbReference type="EMBL" id="KAK5145934.1"/>
    </source>
</evidence>
<keyword evidence="3" id="KW-1185">Reference proteome</keyword>
<feature type="signal peptide" evidence="1">
    <location>
        <begin position="1"/>
        <end position="23"/>
    </location>
</feature>
<feature type="chain" id="PRO_5046538877" evidence="1">
    <location>
        <begin position="24"/>
        <end position="195"/>
    </location>
</feature>